<name>A0ACC2BPD7_DIPCM</name>
<protein>
    <submittedName>
        <fullName evidence="1">Uncharacterized protein</fullName>
    </submittedName>
</protein>
<comment type="caution">
    <text evidence="1">The sequence shown here is derived from an EMBL/GenBank/DDBJ whole genome shotgun (WGS) entry which is preliminary data.</text>
</comment>
<keyword evidence="2" id="KW-1185">Reference proteome</keyword>
<gene>
    <name evidence="1" type="ORF">O6H91_14G050600</name>
</gene>
<dbReference type="EMBL" id="CM055105">
    <property type="protein sequence ID" value="KAJ7531606.1"/>
    <property type="molecule type" value="Genomic_DNA"/>
</dbReference>
<reference evidence="2" key="1">
    <citation type="journal article" date="2024" name="Proc. Natl. Acad. Sci. U.S.A.">
        <title>Extraordinary preservation of gene collinearity over three hundred million years revealed in homosporous lycophytes.</title>
        <authorList>
            <person name="Li C."/>
            <person name="Wickell D."/>
            <person name="Kuo L.Y."/>
            <person name="Chen X."/>
            <person name="Nie B."/>
            <person name="Liao X."/>
            <person name="Peng D."/>
            <person name="Ji J."/>
            <person name="Jenkins J."/>
            <person name="Williams M."/>
            <person name="Shu S."/>
            <person name="Plott C."/>
            <person name="Barry K."/>
            <person name="Rajasekar S."/>
            <person name="Grimwood J."/>
            <person name="Han X."/>
            <person name="Sun S."/>
            <person name="Hou Z."/>
            <person name="He W."/>
            <person name="Dai G."/>
            <person name="Sun C."/>
            <person name="Schmutz J."/>
            <person name="Leebens-Mack J.H."/>
            <person name="Li F.W."/>
            <person name="Wang L."/>
        </authorList>
    </citation>
    <scope>NUCLEOTIDE SEQUENCE [LARGE SCALE GENOMIC DNA]</scope>
    <source>
        <strain evidence="2">cv. PW_Plant_1</strain>
    </source>
</reference>
<accession>A0ACC2BPD7</accession>
<sequence length="281" mass="31571">MAIHLIAPPFFPPSPAAGNISTQTAFLCTSVCFDPPRATCKHSCTRISHTITAILKNQEIQRWALAPNVRKIGRRELDQVLPWTGSKTHCWRLISDPQSCLVRLGVSLAASVLLYDISTLGVAVAFLYWIWGPMWSAALFNSRLRLRYPYAGVWHAKLFMAQVGSSAARREMLQDDVNTLDWSLMRGIFERSPKLYITVGDESQASFQMELPISSEKACSCKIGEHVDVLVLSDCPKISRFKAIREVYSPESGVWISEQACINRKKFELLSNSLLPSHLWS</sequence>
<evidence type="ECO:0000313" key="1">
    <source>
        <dbReference type="EMBL" id="KAJ7531606.1"/>
    </source>
</evidence>
<organism evidence="1 2">
    <name type="scientific">Diphasiastrum complanatum</name>
    <name type="common">Issler's clubmoss</name>
    <name type="synonym">Lycopodium complanatum</name>
    <dbReference type="NCBI Taxonomy" id="34168"/>
    <lineage>
        <taxon>Eukaryota</taxon>
        <taxon>Viridiplantae</taxon>
        <taxon>Streptophyta</taxon>
        <taxon>Embryophyta</taxon>
        <taxon>Tracheophyta</taxon>
        <taxon>Lycopodiopsida</taxon>
        <taxon>Lycopodiales</taxon>
        <taxon>Lycopodiaceae</taxon>
        <taxon>Lycopodioideae</taxon>
        <taxon>Diphasiastrum</taxon>
    </lineage>
</organism>
<dbReference type="Proteomes" id="UP001162992">
    <property type="component" value="Chromosome 14"/>
</dbReference>
<evidence type="ECO:0000313" key="2">
    <source>
        <dbReference type="Proteomes" id="UP001162992"/>
    </source>
</evidence>
<proteinExistence type="predicted"/>